<dbReference type="AlphaFoldDB" id="A0A2P4YQK7"/>
<keyword evidence="2" id="KW-1185">Reference proteome</keyword>
<dbReference type="OrthoDB" id="2273864at2759"/>
<dbReference type="EMBL" id="NCKW01000720">
    <property type="protein sequence ID" value="POM80088.1"/>
    <property type="molecule type" value="Genomic_DNA"/>
</dbReference>
<dbReference type="Gene3D" id="3.30.420.10">
    <property type="entry name" value="Ribonuclease H-like superfamily/Ribonuclease H"/>
    <property type="match status" value="1"/>
</dbReference>
<protein>
    <submittedName>
        <fullName evidence="1">Pol protein</fullName>
    </submittedName>
</protein>
<evidence type="ECO:0000313" key="2">
    <source>
        <dbReference type="Proteomes" id="UP000237271"/>
    </source>
</evidence>
<name>A0A2P4YQK7_9STRA</name>
<organism evidence="1 2">
    <name type="scientific">Phytophthora palmivora</name>
    <dbReference type="NCBI Taxonomy" id="4796"/>
    <lineage>
        <taxon>Eukaryota</taxon>
        <taxon>Sar</taxon>
        <taxon>Stramenopiles</taxon>
        <taxon>Oomycota</taxon>
        <taxon>Peronosporomycetes</taxon>
        <taxon>Peronosporales</taxon>
        <taxon>Peronosporaceae</taxon>
        <taxon>Phytophthora</taxon>
    </lineage>
</organism>
<reference evidence="1 2" key="1">
    <citation type="journal article" date="2017" name="Genome Biol. Evol.">
        <title>Phytophthora megakarya and P. palmivora, closely related causal agents of cacao black pod rot, underwent increases in genome sizes and gene numbers by different mechanisms.</title>
        <authorList>
            <person name="Ali S.S."/>
            <person name="Shao J."/>
            <person name="Lary D.J."/>
            <person name="Kronmiller B."/>
            <person name="Shen D."/>
            <person name="Strem M.D."/>
            <person name="Amoako-Attah I."/>
            <person name="Akrofi A.Y."/>
            <person name="Begoude B.A."/>
            <person name="Ten Hoopen G.M."/>
            <person name="Coulibaly K."/>
            <person name="Kebe B.I."/>
            <person name="Melnick R.L."/>
            <person name="Guiltinan M.J."/>
            <person name="Tyler B.M."/>
            <person name="Meinhardt L.W."/>
            <person name="Bailey B.A."/>
        </authorList>
    </citation>
    <scope>NUCLEOTIDE SEQUENCE [LARGE SCALE GENOMIC DNA]</scope>
    <source>
        <strain evidence="2">sbr112.9</strain>
    </source>
</reference>
<sequence>MAHLAPVRDKFIGKQAAQLFLDSVFRYHGLSETIVSDRDPRFTGAFWDTLFQLLTLISRVRDAMASAQDRQKEYSDKHARGNLSVFKQGELVLLDTKNQPINLVSSVGSNKLKHRLIPPIGSRCLGFVYH</sequence>
<dbReference type="SUPFAM" id="SSF53098">
    <property type="entry name" value="Ribonuclease H-like"/>
    <property type="match status" value="1"/>
</dbReference>
<proteinExistence type="predicted"/>
<dbReference type="InterPro" id="IPR012337">
    <property type="entry name" value="RNaseH-like_sf"/>
</dbReference>
<evidence type="ECO:0000313" key="1">
    <source>
        <dbReference type="EMBL" id="POM80088.1"/>
    </source>
</evidence>
<dbReference type="GO" id="GO:0003676">
    <property type="term" value="F:nucleic acid binding"/>
    <property type="evidence" value="ECO:0007669"/>
    <property type="project" value="InterPro"/>
</dbReference>
<gene>
    <name evidence="1" type="ORF">PHPALM_2116</name>
</gene>
<comment type="caution">
    <text evidence="1">The sequence shown here is derived from an EMBL/GenBank/DDBJ whole genome shotgun (WGS) entry which is preliminary data.</text>
</comment>
<dbReference type="InterPro" id="IPR036397">
    <property type="entry name" value="RNaseH_sf"/>
</dbReference>
<accession>A0A2P4YQK7</accession>
<dbReference type="Proteomes" id="UP000237271">
    <property type="component" value="Unassembled WGS sequence"/>
</dbReference>